<feature type="compositionally biased region" description="Basic and acidic residues" evidence="1">
    <location>
        <begin position="58"/>
        <end position="70"/>
    </location>
</feature>
<evidence type="ECO:0000313" key="2">
    <source>
        <dbReference type="EMBL" id="AKJ31197.1"/>
    </source>
</evidence>
<protein>
    <submittedName>
        <fullName evidence="2">Uncharacterized protein</fullName>
    </submittedName>
</protein>
<accession>A0A0G3BP63</accession>
<proteinExistence type="predicted"/>
<evidence type="ECO:0000256" key="1">
    <source>
        <dbReference type="SAM" id="MobiDB-lite"/>
    </source>
</evidence>
<name>A0A0G3BP63_9BURK</name>
<dbReference type="AlphaFoldDB" id="A0A0G3BP63"/>
<evidence type="ECO:0000313" key="3">
    <source>
        <dbReference type="Proteomes" id="UP000035352"/>
    </source>
</evidence>
<feature type="region of interest" description="Disordered" evidence="1">
    <location>
        <begin position="58"/>
        <end position="83"/>
    </location>
</feature>
<reference evidence="2 3" key="1">
    <citation type="submission" date="2015-05" db="EMBL/GenBank/DDBJ databases">
        <authorList>
            <person name="Tang B."/>
            <person name="Yu Y."/>
        </authorList>
    </citation>
    <scope>NUCLEOTIDE SEQUENCE [LARGE SCALE GENOMIC DNA]</scope>
    <source>
        <strain evidence="2 3">DSM 7029</strain>
    </source>
</reference>
<gene>
    <name evidence="2" type="ORF">AAW51_4506</name>
</gene>
<sequence>MPYRSTLDSLTSKDGFFSDTRRQGRERLVANHAIHYDGFRYEYPGYRYDIVADAIADSRRGSRRPGKDQDQATVFAPDPRRDPPGDAGCVLMASLGIGFEAGRYLFAGSRYDQLVDAVNHARRTARIAPAVHAPGRGG</sequence>
<dbReference type="KEGG" id="pbh:AAW51_4506"/>
<dbReference type="Proteomes" id="UP000035352">
    <property type="component" value="Chromosome"/>
</dbReference>
<dbReference type="EMBL" id="CP011371">
    <property type="protein sequence ID" value="AKJ31197.1"/>
    <property type="molecule type" value="Genomic_DNA"/>
</dbReference>
<organism evidence="2 3">
    <name type="scientific">Caldimonas brevitalea</name>
    <dbReference type="NCBI Taxonomy" id="413882"/>
    <lineage>
        <taxon>Bacteria</taxon>
        <taxon>Pseudomonadati</taxon>
        <taxon>Pseudomonadota</taxon>
        <taxon>Betaproteobacteria</taxon>
        <taxon>Burkholderiales</taxon>
        <taxon>Sphaerotilaceae</taxon>
        <taxon>Caldimonas</taxon>
    </lineage>
</organism>
<keyword evidence="3" id="KW-1185">Reference proteome</keyword>